<gene>
    <name evidence="2" type="ORF">BECKDK2373B_GA0170837_104018</name>
</gene>
<accession>A0A450SI43</accession>
<feature type="transmembrane region" description="Helical" evidence="1">
    <location>
        <begin position="15"/>
        <end position="35"/>
    </location>
</feature>
<dbReference type="EMBL" id="CAADEX010000040">
    <property type="protein sequence ID" value="VFJ52974.1"/>
    <property type="molecule type" value="Genomic_DNA"/>
</dbReference>
<evidence type="ECO:0000313" key="2">
    <source>
        <dbReference type="EMBL" id="VFJ52974.1"/>
    </source>
</evidence>
<name>A0A450SI43_9GAMM</name>
<sequence>MSAVRKILLPVWSNIHSLSSMVAVLVTVVLAVMALQQNARSLQNQITIEQMNVKHADLDGRFYRLMNDVEANASLGLADVVSGYAAYRKDPKQSITKPVADLRNILFDTDRLAYDILAGYYNVDIALPILTGFFAKLEAAISSVAREKRIIIRKSTPYYTYLQRKHLIPYRDRKRQELQSLAKELDGFGWDLPPVSREGVRGQDDKYSR</sequence>
<keyword evidence="1" id="KW-0812">Transmembrane</keyword>
<keyword evidence="1" id="KW-1133">Transmembrane helix</keyword>
<dbReference type="AlphaFoldDB" id="A0A450SI43"/>
<proteinExistence type="predicted"/>
<organism evidence="2">
    <name type="scientific">Candidatus Kentrum sp. DK</name>
    <dbReference type="NCBI Taxonomy" id="2126562"/>
    <lineage>
        <taxon>Bacteria</taxon>
        <taxon>Pseudomonadati</taxon>
        <taxon>Pseudomonadota</taxon>
        <taxon>Gammaproteobacteria</taxon>
        <taxon>Candidatus Kentrum</taxon>
    </lineage>
</organism>
<reference evidence="2" key="1">
    <citation type="submission" date="2019-02" db="EMBL/GenBank/DDBJ databases">
        <authorList>
            <person name="Gruber-Vodicka R. H."/>
            <person name="Seah K. B. B."/>
        </authorList>
    </citation>
    <scope>NUCLEOTIDE SEQUENCE</scope>
    <source>
        <strain evidence="2">BECK_DK47</strain>
    </source>
</reference>
<evidence type="ECO:0000256" key="1">
    <source>
        <dbReference type="SAM" id="Phobius"/>
    </source>
</evidence>
<keyword evidence="1" id="KW-0472">Membrane</keyword>
<protein>
    <submittedName>
        <fullName evidence="2">Uncharacterized protein</fullName>
    </submittedName>
</protein>